<keyword evidence="3" id="KW-0378">Hydrolase</keyword>
<dbReference type="EMBL" id="FNHI01000029">
    <property type="protein sequence ID" value="SDN52621.1"/>
    <property type="molecule type" value="Genomic_DNA"/>
</dbReference>
<reference evidence="4" key="1">
    <citation type="submission" date="2016-10" db="EMBL/GenBank/DDBJ databases">
        <authorList>
            <person name="Varghese N."/>
            <person name="Submissions S."/>
        </authorList>
    </citation>
    <scope>NUCLEOTIDE SEQUENCE [LARGE SCALE GENOMIC DNA]</scope>
    <source>
        <strain evidence="4">CGMCC 4.7042</strain>
    </source>
</reference>
<dbReference type="GO" id="GO:0016787">
    <property type="term" value="F:hydrolase activity"/>
    <property type="evidence" value="ECO:0007669"/>
    <property type="project" value="UniProtKB-KW"/>
</dbReference>
<organism evidence="3 4">
    <name type="scientific">Streptomyces wuyuanensis</name>
    <dbReference type="NCBI Taxonomy" id="1196353"/>
    <lineage>
        <taxon>Bacteria</taxon>
        <taxon>Bacillati</taxon>
        <taxon>Actinomycetota</taxon>
        <taxon>Actinomycetes</taxon>
        <taxon>Kitasatosporales</taxon>
        <taxon>Streptomycetaceae</taxon>
        <taxon>Streptomyces</taxon>
    </lineage>
</organism>
<keyword evidence="4" id="KW-1185">Reference proteome</keyword>
<evidence type="ECO:0000313" key="4">
    <source>
        <dbReference type="Proteomes" id="UP000199063"/>
    </source>
</evidence>
<dbReference type="GeneID" id="96657353"/>
<accession>A0A1H0C407</accession>
<proteinExistence type="predicted"/>
<feature type="domain" description="AB hydrolase-1" evidence="2">
    <location>
        <begin position="12"/>
        <end position="95"/>
    </location>
</feature>
<name>A0A1H0C407_9ACTN</name>
<dbReference type="SUPFAM" id="SSF53474">
    <property type="entry name" value="alpha/beta-Hydrolases"/>
    <property type="match status" value="1"/>
</dbReference>
<dbReference type="Gene3D" id="3.40.50.1820">
    <property type="entry name" value="alpha/beta hydrolase"/>
    <property type="match status" value="1"/>
</dbReference>
<dbReference type="InterPro" id="IPR029058">
    <property type="entry name" value="AB_hydrolase_fold"/>
</dbReference>
<dbReference type="RefSeq" id="WP_342029434.1">
    <property type="nucleotide sequence ID" value="NZ_FNHI01000029.1"/>
</dbReference>
<evidence type="ECO:0000256" key="1">
    <source>
        <dbReference type="SAM" id="MobiDB-lite"/>
    </source>
</evidence>
<feature type="compositionally biased region" description="Basic residues" evidence="1">
    <location>
        <begin position="108"/>
        <end position="117"/>
    </location>
</feature>
<feature type="region of interest" description="Disordered" evidence="1">
    <location>
        <begin position="93"/>
        <end position="117"/>
    </location>
</feature>
<dbReference type="Proteomes" id="UP000199063">
    <property type="component" value="Unassembled WGS sequence"/>
</dbReference>
<gene>
    <name evidence="3" type="ORF">SAMN05444921_1299</name>
</gene>
<evidence type="ECO:0000259" key="2">
    <source>
        <dbReference type="Pfam" id="PF12697"/>
    </source>
</evidence>
<dbReference type="InterPro" id="IPR000073">
    <property type="entry name" value="AB_hydrolase_1"/>
</dbReference>
<dbReference type="AlphaFoldDB" id="A0A1H0C407"/>
<feature type="compositionally biased region" description="Low complexity" evidence="1">
    <location>
        <begin position="96"/>
        <end position="107"/>
    </location>
</feature>
<protein>
    <submittedName>
        <fullName evidence="3">Alpha/beta hydrolase family protein</fullName>
    </submittedName>
</protein>
<evidence type="ECO:0000313" key="3">
    <source>
        <dbReference type="EMBL" id="SDN52621.1"/>
    </source>
</evidence>
<dbReference type="Pfam" id="PF12697">
    <property type="entry name" value="Abhydrolase_6"/>
    <property type="match status" value="1"/>
</dbReference>
<dbReference type="STRING" id="1196353.SAMN05444921_1299"/>
<sequence>MADHRTRRRVGPALGGRGYRVVAVDLRGHGLSGRAGSYTAQDHADDLAETLPRGAELALGHSLGGLTLSLAAERLAPRRAVYAEPAWYLGVREKGTASTPPISPSSSRSRRVTSSRC</sequence>